<dbReference type="SMART" id="SM00338">
    <property type="entry name" value="BRLZ"/>
    <property type="match status" value="1"/>
</dbReference>
<dbReference type="Pfam" id="PF00170">
    <property type="entry name" value="bZIP_1"/>
    <property type="match status" value="1"/>
</dbReference>
<name>A0AAW1RE04_9CHLO</name>
<evidence type="ECO:0000256" key="2">
    <source>
        <dbReference type="SAM" id="MobiDB-lite"/>
    </source>
</evidence>
<evidence type="ECO:0000256" key="1">
    <source>
        <dbReference type="SAM" id="Coils"/>
    </source>
</evidence>
<dbReference type="InterPro" id="IPR004827">
    <property type="entry name" value="bZIP"/>
</dbReference>
<dbReference type="InterPro" id="IPR046347">
    <property type="entry name" value="bZIP_sf"/>
</dbReference>
<proteinExistence type="predicted"/>
<dbReference type="Proteomes" id="UP001445335">
    <property type="component" value="Unassembled WGS sequence"/>
</dbReference>
<protein>
    <recommendedName>
        <fullName evidence="3">BZIP domain-containing protein</fullName>
    </recommendedName>
</protein>
<feature type="domain" description="BZIP" evidence="3">
    <location>
        <begin position="222"/>
        <end position="278"/>
    </location>
</feature>
<dbReference type="AlphaFoldDB" id="A0AAW1RE04"/>
<reference evidence="4 5" key="1">
    <citation type="journal article" date="2024" name="Nat. Commun.">
        <title>Phylogenomics reveals the evolutionary origins of lichenization in chlorophyte algae.</title>
        <authorList>
            <person name="Puginier C."/>
            <person name="Libourel C."/>
            <person name="Otte J."/>
            <person name="Skaloud P."/>
            <person name="Haon M."/>
            <person name="Grisel S."/>
            <person name="Petersen M."/>
            <person name="Berrin J.G."/>
            <person name="Delaux P.M."/>
            <person name="Dal Grande F."/>
            <person name="Keller J."/>
        </authorList>
    </citation>
    <scope>NUCLEOTIDE SEQUENCE [LARGE SCALE GENOMIC DNA]</scope>
    <source>
        <strain evidence="4 5">SAG 245.80</strain>
    </source>
</reference>
<evidence type="ECO:0000313" key="4">
    <source>
        <dbReference type="EMBL" id="KAK9831867.1"/>
    </source>
</evidence>
<feature type="coiled-coil region" evidence="1">
    <location>
        <begin position="233"/>
        <end position="281"/>
    </location>
</feature>
<keyword evidence="5" id="KW-1185">Reference proteome</keyword>
<evidence type="ECO:0000259" key="3">
    <source>
        <dbReference type="PROSITE" id="PS50217"/>
    </source>
</evidence>
<organism evidence="4 5">
    <name type="scientific">Elliptochloris bilobata</name>
    <dbReference type="NCBI Taxonomy" id="381761"/>
    <lineage>
        <taxon>Eukaryota</taxon>
        <taxon>Viridiplantae</taxon>
        <taxon>Chlorophyta</taxon>
        <taxon>core chlorophytes</taxon>
        <taxon>Trebouxiophyceae</taxon>
        <taxon>Trebouxiophyceae incertae sedis</taxon>
        <taxon>Elliptochloris clade</taxon>
        <taxon>Elliptochloris</taxon>
    </lineage>
</organism>
<dbReference type="EMBL" id="JALJOU010000044">
    <property type="protein sequence ID" value="KAK9831867.1"/>
    <property type="molecule type" value="Genomic_DNA"/>
</dbReference>
<accession>A0AAW1RE04</accession>
<feature type="region of interest" description="Disordered" evidence="2">
    <location>
        <begin position="148"/>
        <end position="211"/>
    </location>
</feature>
<evidence type="ECO:0000313" key="5">
    <source>
        <dbReference type="Proteomes" id="UP001445335"/>
    </source>
</evidence>
<gene>
    <name evidence="4" type="ORF">WJX81_003593</name>
</gene>
<keyword evidence="1" id="KW-0175">Coiled coil</keyword>
<dbReference type="PROSITE" id="PS50217">
    <property type="entry name" value="BZIP"/>
    <property type="match status" value="1"/>
</dbReference>
<sequence length="306" mass="32774">MCELDAAAVRLLERRVEAARRSGESKQAIQGLLLLLQRVRLEAARGAASPAERLLDDVLRLLDPLQPISDEQGREVEECLERAFRLPGTAVDIFSTAAQLGRGDAGTADADGDAEQADLTFVPREHFVSECRAFIELAQADLRRLEDASSSAHAAEGSPGAEAAEPLQGPKSPQRGSSGSSDKVAARPLGPAEHREEASQGTSSDIPAHQAGKCGALSKCAKEKNRAAQRRFRERQKCLITDLKVRAETLQNECEAQRRRIAELEKENSVLKDIMHRASVDNAAAPTAGAVAAEGGAHLARPADLL</sequence>
<comment type="caution">
    <text evidence="4">The sequence shown here is derived from an EMBL/GenBank/DDBJ whole genome shotgun (WGS) entry which is preliminary data.</text>
</comment>
<dbReference type="SUPFAM" id="SSF57959">
    <property type="entry name" value="Leucine zipper domain"/>
    <property type="match status" value="1"/>
</dbReference>
<dbReference type="CDD" id="cd14686">
    <property type="entry name" value="bZIP"/>
    <property type="match status" value="1"/>
</dbReference>
<feature type="compositionally biased region" description="Low complexity" evidence="2">
    <location>
        <begin position="148"/>
        <end position="166"/>
    </location>
</feature>
<dbReference type="PROSITE" id="PS00036">
    <property type="entry name" value="BZIP_BASIC"/>
    <property type="match status" value="1"/>
</dbReference>
<dbReference type="GO" id="GO:0003700">
    <property type="term" value="F:DNA-binding transcription factor activity"/>
    <property type="evidence" value="ECO:0007669"/>
    <property type="project" value="InterPro"/>
</dbReference>
<dbReference type="Gene3D" id="1.20.5.170">
    <property type="match status" value="1"/>
</dbReference>